<organism evidence="3 4">
    <name type="scientific">Trichuris trichiura</name>
    <name type="common">Whipworm</name>
    <name type="synonym">Trichocephalus trichiurus</name>
    <dbReference type="NCBI Taxonomy" id="36087"/>
    <lineage>
        <taxon>Eukaryota</taxon>
        <taxon>Metazoa</taxon>
        <taxon>Ecdysozoa</taxon>
        <taxon>Nematoda</taxon>
        <taxon>Enoplea</taxon>
        <taxon>Dorylaimia</taxon>
        <taxon>Trichinellida</taxon>
        <taxon>Trichuridae</taxon>
        <taxon>Trichuris</taxon>
    </lineage>
</organism>
<dbReference type="STRING" id="36087.A0A077ZI09"/>
<accession>A0A077ZI09</accession>
<dbReference type="Proteomes" id="UP000030665">
    <property type="component" value="Unassembled WGS sequence"/>
</dbReference>
<sequence length="354" mass="40538">MTISSRNHRKFIIVLCTDAGFNARKRQFHHSRLRDQLVYGLRDQTLQRQLLRVSVLTFNSALNLAVTTEVSNSKVAKMHSPHQGESQDVQLIRRDNHFQERIQQTVREQVVPASLRKTTCYRCGGPHSPASCRFKCSTFNFCKPVRQIERVCRSNVSSSTAKQKQAAKRPSTENLIDQSLGTPSVNVIRCQTDALCRLPLSAEICGDVEPLEIHMLESPQPPPQISAERLRDWTRHAWPRNPVSEAFKPCVAHQNELSVHIDCLIRASRIAVPQALRTAVLQLLHAGHPRIVRMKSIARSYILWPRADKDIEQAVQQYSPCQQIGHDPPTENLYRWPEAEAPWSRIHVDYFRPF</sequence>
<protein>
    <recommendedName>
        <fullName evidence="1">RNA-directed DNA polymerase</fullName>
        <ecNumber evidence="1">2.7.7.49</ecNumber>
    </recommendedName>
</protein>
<reference evidence="3" key="2">
    <citation type="submission" date="2014-03" db="EMBL/GenBank/DDBJ databases">
        <title>The whipworm genome and dual-species transcriptomics of an intimate host-pathogen interaction.</title>
        <authorList>
            <person name="Foth B.J."/>
            <person name="Tsai I.J."/>
            <person name="Reid A.J."/>
            <person name="Bancroft A.J."/>
            <person name="Nichol S."/>
            <person name="Tracey A."/>
            <person name="Holroyd N."/>
            <person name="Cotton J.A."/>
            <person name="Stanley E.J."/>
            <person name="Zarowiecki M."/>
            <person name="Liu J.Z."/>
            <person name="Huckvale T."/>
            <person name="Cooper P.J."/>
            <person name="Grencis R.K."/>
            <person name="Berriman M."/>
        </authorList>
    </citation>
    <scope>NUCLEOTIDE SEQUENCE [LARGE SCALE GENOMIC DNA]</scope>
</reference>
<evidence type="ECO:0000313" key="4">
    <source>
        <dbReference type="Proteomes" id="UP000030665"/>
    </source>
</evidence>
<gene>
    <name evidence="3" type="ORF">TTRE_0000837501</name>
</gene>
<dbReference type="InterPro" id="IPR050951">
    <property type="entry name" value="Retrovirus_Pol_polyprotein"/>
</dbReference>
<dbReference type="OrthoDB" id="5862337at2759"/>
<dbReference type="PANTHER" id="PTHR37984">
    <property type="entry name" value="PROTEIN CBG26694"/>
    <property type="match status" value="1"/>
</dbReference>
<name>A0A077ZI09_TRITR</name>
<dbReference type="EC" id="2.7.7.49" evidence="1"/>
<dbReference type="AlphaFoldDB" id="A0A077ZI09"/>
<evidence type="ECO:0000259" key="2">
    <source>
        <dbReference type="Pfam" id="PF17921"/>
    </source>
</evidence>
<proteinExistence type="predicted"/>
<evidence type="ECO:0000313" key="3">
    <source>
        <dbReference type="EMBL" id="CDW60032.1"/>
    </source>
</evidence>
<dbReference type="Pfam" id="PF17921">
    <property type="entry name" value="Integrase_H2C2"/>
    <property type="match status" value="1"/>
</dbReference>
<dbReference type="Gene3D" id="1.10.340.70">
    <property type="match status" value="1"/>
</dbReference>
<feature type="domain" description="Integrase zinc-binding" evidence="2">
    <location>
        <begin position="272"/>
        <end position="324"/>
    </location>
</feature>
<dbReference type="GO" id="GO:0003964">
    <property type="term" value="F:RNA-directed DNA polymerase activity"/>
    <property type="evidence" value="ECO:0007669"/>
    <property type="project" value="UniProtKB-EC"/>
</dbReference>
<keyword evidence="4" id="KW-1185">Reference proteome</keyword>
<dbReference type="PANTHER" id="PTHR37984:SF12">
    <property type="entry name" value="RIBONUCLEASE H"/>
    <property type="match status" value="1"/>
</dbReference>
<evidence type="ECO:0000256" key="1">
    <source>
        <dbReference type="ARBA" id="ARBA00012493"/>
    </source>
</evidence>
<dbReference type="InterPro" id="IPR041588">
    <property type="entry name" value="Integrase_H2C2"/>
</dbReference>
<dbReference type="EMBL" id="HG806846">
    <property type="protein sequence ID" value="CDW60032.1"/>
    <property type="molecule type" value="Genomic_DNA"/>
</dbReference>
<reference evidence="3" key="1">
    <citation type="submission" date="2014-01" db="EMBL/GenBank/DDBJ databases">
        <authorList>
            <person name="Aslett M."/>
        </authorList>
    </citation>
    <scope>NUCLEOTIDE SEQUENCE</scope>
</reference>